<organism evidence="1 2">
    <name type="scientific">Listeria booriae</name>
    <dbReference type="NCBI Taxonomy" id="1552123"/>
    <lineage>
        <taxon>Bacteria</taxon>
        <taxon>Bacillati</taxon>
        <taxon>Bacillota</taxon>
        <taxon>Bacilli</taxon>
        <taxon>Bacillales</taxon>
        <taxon>Listeriaceae</taxon>
        <taxon>Listeria</taxon>
    </lineage>
</organism>
<dbReference type="InterPro" id="IPR006724">
    <property type="entry name" value="Phage_TTP"/>
</dbReference>
<comment type="caution">
    <text evidence="1">The sequence shown here is derived from an EMBL/GenBank/DDBJ whole genome shotgun (WGS) entry which is preliminary data.</text>
</comment>
<evidence type="ECO:0000313" key="1">
    <source>
        <dbReference type="EMBL" id="MBC1491946.1"/>
    </source>
</evidence>
<reference evidence="1 2" key="1">
    <citation type="submission" date="2020-03" db="EMBL/GenBank/DDBJ databases">
        <title>Soil Listeria distribution.</title>
        <authorList>
            <person name="Liao J."/>
            <person name="Wiedmann M."/>
        </authorList>
    </citation>
    <scope>NUCLEOTIDE SEQUENCE [LARGE SCALE GENOMIC DNA]</scope>
    <source>
        <strain evidence="1 2">FSL L7-1547</strain>
    </source>
</reference>
<proteinExistence type="predicted"/>
<dbReference type="NCBIfam" id="TIGR01603">
    <property type="entry name" value="maj_tail_phi13"/>
    <property type="match status" value="1"/>
</dbReference>
<sequence length="272" mass="29578">MPKIGVDKAEYGKYGEDNKVSEIKRLKGLRKAKLDVSQEIENFYADDGVYEILDGGISDLGLEFELADILTEAKSDLLGAPIEDGMEIYNQDIQSPYVAVSFRTKMSNGKYVYFGLARGKFSIPSLDAQTKEDKISAQTDSISGKFAAREDKLMMVIAREDSPNFDLNKFYERVYGVLPEPIAVTSVSVNPKTTVKTQGTAGEQQFTTLVIPVDAADKEVIFSVTPKPTGLTISNDGKLTWTNAVAVGDYTVTATTTKGAKVGTATLTLKTP</sequence>
<dbReference type="RefSeq" id="WP_185417459.1">
    <property type="nucleotide sequence ID" value="NZ_JAASTX010000009.1"/>
</dbReference>
<dbReference type="EMBL" id="JAASTX010000009">
    <property type="protein sequence ID" value="MBC1491946.1"/>
    <property type="molecule type" value="Genomic_DNA"/>
</dbReference>
<dbReference type="InterPro" id="IPR006490">
    <property type="entry name" value="Maj_tail_phi13"/>
</dbReference>
<protein>
    <recommendedName>
        <fullName evidence="3">Major tail protein</fullName>
    </recommendedName>
</protein>
<evidence type="ECO:0000313" key="2">
    <source>
        <dbReference type="Proteomes" id="UP000533953"/>
    </source>
</evidence>
<dbReference type="Pfam" id="PF04630">
    <property type="entry name" value="Phage_TTP_1"/>
    <property type="match status" value="1"/>
</dbReference>
<gene>
    <name evidence="1" type="ORF">HCI99_08885</name>
</gene>
<dbReference type="AlphaFoldDB" id="A0A7X0XD01"/>
<dbReference type="Gene3D" id="2.60.40.1080">
    <property type="match status" value="1"/>
</dbReference>
<evidence type="ECO:0008006" key="3">
    <source>
        <dbReference type="Google" id="ProtNLM"/>
    </source>
</evidence>
<dbReference type="Proteomes" id="UP000533953">
    <property type="component" value="Unassembled WGS sequence"/>
</dbReference>
<accession>A0A7X0XD01</accession>
<name>A0A7X0XD01_9LIST</name>